<protein>
    <submittedName>
        <fullName evidence="2">Uncharacterized protein</fullName>
    </submittedName>
</protein>
<dbReference type="EMBL" id="NAJM01000014">
    <property type="protein sequence ID" value="RVX72099.1"/>
    <property type="molecule type" value="Genomic_DNA"/>
</dbReference>
<evidence type="ECO:0000313" key="2">
    <source>
        <dbReference type="EMBL" id="RVX72099.1"/>
    </source>
</evidence>
<keyword evidence="1" id="KW-1133">Transmembrane helix</keyword>
<feature type="transmembrane region" description="Helical" evidence="1">
    <location>
        <begin position="21"/>
        <end position="44"/>
    </location>
</feature>
<dbReference type="GO" id="GO:0000747">
    <property type="term" value="P:conjugation with cellular fusion"/>
    <property type="evidence" value="ECO:0007669"/>
    <property type="project" value="TreeGrafter"/>
</dbReference>
<dbReference type="PANTHER" id="PTHR28092:SF1">
    <property type="entry name" value="FACTOR-INDUCED GENE 1 PROTEIN"/>
    <property type="match status" value="1"/>
</dbReference>
<dbReference type="PANTHER" id="PTHR28092">
    <property type="entry name" value="FACTOR-INDUCED GENE 1 PROTEIN"/>
    <property type="match status" value="1"/>
</dbReference>
<reference evidence="2 3" key="1">
    <citation type="submission" date="2017-03" db="EMBL/GenBank/DDBJ databases">
        <title>Genomes of endolithic fungi from Antarctica.</title>
        <authorList>
            <person name="Coleine C."/>
            <person name="Masonjones S."/>
            <person name="Stajich J.E."/>
        </authorList>
    </citation>
    <scope>NUCLEOTIDE SEQUENCE [LARGE SCALE GENOMIC DNA]</scope>
    <source>
        <strain evidence="2 3">CCFEE 6314</strain>
    </source>
</reference>
<dbReference type="Proteomes" id="UP000288859">
    <property type="component" value="Unassembled WGS sequence"/>
</dbReference>
<sequence>MKGPRALKVFQTSKNWLRNALAYHNVQILVVVFSLILWSILLAGCSTASRHMPSIYILSGSYPDHSEDVESQNSNGSSWENPELTTIIRNLSQHGRINVRAGFFATCVQLQSDLPRAQPWACGEADQLYQRIPAGSDPLNLIEYFSNFSSKVVFYGLM</sequence>
<name>A0A438N921_EXOME</name>
<evidence type="ECO:0000313" key="3">
    <source>
        <dbReference type="Proteomes" id="UP000288859"/>
    </source>
</evidence>
<dbReference type="InterPro" id="IPR033481">
    <property type="entry name" value="Dni1/Fig1"/>
</dbReference>
<keyword evidence="1" id="KW-0472">Membrane</keyword>
<proteinExistence type="predicted"/>
<comment type="caution">
    <text evidence="2">The sequence shown here is derived from an EMBL/GenBank/DDBJ whole genome shotgun (WGS) entry which is preliminary data.</text>
</comment>
<evidence type="ECO:0000256" key="1">
    <source>
        <dbReference type="SAM" id="Phobius"/>
    </source>
</evidence>
<dbReference type="GO" id="GO:0043332">
    <property type="term" value="C:mating projection tip"/>
    <property type="evidence" value="ECO:0007669"/>
    <property type="project" value="TreeGrafter"/>
</dbReference>
<keyword evidence="1" id="KW-0812">Transmembrane</keyword>
<dbReference type="GO" id="GO:0016020">
    <property type="term" value="C:membrane"/>
    <property type="evidence" value="ECO:0007669"/>
    <property type="project" value="InterPro"/>
</dbReference>
<dbReference type="AlphaFoldDB" id="A0A438N921"/>
<accession>A0A438N921</accession>
<gene>
    <name evidence="2" type="ORF">B0A52_04697</name>
</gene>
<dbReference type="OrthoDB" id="3550957at2759"/>
<organism evidence="2 3">
    <name type="scientific">Exophiala mesophila</name>
    <name type="common">Black yeast-like fungus</name>
    <dbReference type="NCBI Taxonomy" id="212818"/>
    <lineage>
        <taxon>Eukaryota</taxon>
        <taxon>Fungi</taxon>
        <taxon>Dikarya</taxon>
        <taxon>Ascomycota</taxon>
        <taxon>Pezizomycotina</taxon>
        <taxon>Eurotiomycetes</taxon>
        <taxon>Chaetothyriomycetidae</taxon>
        <taxon>Chaetothyriales</taxon>
        <taxon>Herpotrichiellaceae</taxon>
        <taxon>Exophiala</taxon>
    </lineage>
</organism>